<name>A0A5J4UDW3_9EUKA</name>
<proteinExistence type="predicted"/>
<dbReference type="InterPro" id="IPR004875">
    <property type="entry name" value="DDE_SF_endonuclease_dom"/>
</dbReference>
<feature type="domain" description="DDE-1" evidence="1">
    <location>
        <begin position="166"/>
        <end position="218"/>
    </location>
</feature>
<dbReference type="Pfam" id="PF03184">
    <property type="entry name" value="DDE_1"/>
    <property type="match status" value="1"/>
</dbReference>
<evidence type="ECO:0000313" key="2">
    <source>
        <dbReference type="EMBL" id="KAA6368758.1"/>
    </source>
</evidence>
<dbReference type="InterPro" id="IPR036397">
    <property type="entry name" value="RNaseH_sf"/>
</dbReference>
<dbReference type="AlphaFoldDB" id="A0A5J4UDW3"/>
<gene>
    <name evidence="2" type="ORF">EZS28_035716</name>
</gene>
<protein>
    <recommendedName>
        <fullName evidence="1">DDE-1 domain-containing protein</fullName>
    </recommendedName>
</protein>
<evidence type="ECO:0000313" key="3">
    <source>
        <dbReference type="Proteomes" id="UP000324800"/>
    </source>
</evidence>
<accession>A0A5J4UDW3</accession>
<organism evidence="2 3">
    <name type="scientific">Streblomastix strix</name>
    <dbReference type="NCBI Taxonomy" id="222440"/>
    <lineage>
        <taxon>Eukaryota</taxon>
        <taxon>Metamonada</taxon>
        <taxon>Preaxostyla</taxon>
        <taxon>Oxymonadida</taxon>
        <taxon>Streblomastigidae</taxon>
        <taxon>Streblomastix</taxon>
    </lineage>
</organism>
<evidence type="ECO:0000259" key="1">
    <source>
        <dbReference type="Pfam" id="PF03184"/>
    </source>
</evidence>
<dbReference type="Gene3D" id="3.30.420.10">
    <property type="entry name" value="Ribonuclease H-like superfamily/Ribonuclease H"/>
    <property type="match status" value="1"/>
</dbReference>
<dbReference type="Proteomes" id="UP000324800">
    <property type="component" value="Unassembled WGS sequence"/>
</dbReference>
<sequence>MMVEEIWDAFRAGHPDEPCIFTKCARDTYNKDISRESTKFAATHEDIDRYKTELKDFVVGIKLNIIFHIDESGCQSWVDAHPQFVLCLAETAPEQCAYKVKRSRKNYTVISYINLSGDSLPRLIIVNSLTLDTNIFDFGLRPGIDCYITTSKKDIQQRRYLSDGYKTAVLLINNLRQHDTPEVQQLLHDVNVKVLFLPMNSCYAFQPLDLSNLFVLKSIIHKTSSNFEEGTQATRIETICNVIEDATTTHVNITTLLHASFRVRGHSTSAFAEIDWLLFEERLHELFIFEW</sequence>
<reference evidence="2 3" key="1">
    <citation type="submission" date="2019-03" db="EMBL/GenBank/DDBJ databases">
        <title>Single cell metagenomics reveals metabolic interactions within the superorganism composed of flagellate Streblomastix strix and complex community of Bacteroidetes bacteria on its surface.</title>
        <authorList>
            <person name="Treitli S.C."/>
            <person name="Kolisko M."/>
            <person name="Husnik F."/>
            <person name="Keeling P."/>
            <person name="Hampl V."/>
        </authorList>
    </citation>
    <scope>NUCLEOTIDE SEQUENCE [LARGE SCALE GENOMIC DNA]</scope>
    <source>
        <strain evidence="2">ST1C</strain>
    </source>
</reference>
<dbReference type="GO" id="GO:0003676">
    <property type="term" value="F:nucleic acid binding"/>
    <property type="evidence" value="ECO:0007669"/>
    <property type="project" value="InterPro"/>
</dbReference>
<dbReference type="EMBL" id="SNRW01017028">
    <property type="protein sequence ID" value="KAA6368758.1"/>
    <property type="molecule type" value="Genomic_DNA"/>
</dbReference>
<comment type="caution">
    <text evidence="2">The sequence shown here is derived from an EMBL/GenBank/DDBJ whole genome shotgun (WGS) entry which is preliminary data.</text>
</comment>